<evidence type="ECO:0000256" key="2">
    <source>
        <dbReference type="SAM" id="Phobius"/>
    </source>
</evidence>
<dbReference type="Proteomes" id="UP001642487">
    <property type="component" value="Chromosome 7"/>
</dbReference>
<reference evidence="3 4" key="1">
    <citation type="submission" date="2024-03" db="EMBL/GenBank/DDBJ databases">
        <authorList>
            <person name="Gkanogiannis A."/>
            <person name="Becerra Lopez-Lavalle L."/>
        </authorList>
    </citation>
    <scope>NUCLEOTIDE SEQUENCE [LARGE SCALE GENOMIC DNA]</scope>
</reference>
<dbReference type="EMBL" id="OZ021741">
    <property type="protein sequence ID" value="CAK9325487.1"/>
    <property type="molecule type" value="Genomic_DNA"/>
</dbReference>
<gene>
    <name evidence="3" type="ORF">CITCOLO1_LOCUS17751</name>
</gene>
<evidence type="ECO:0000313" key="3">
    <source>
        <dbReference type="EMBL" id="CAK9325487.1"/>
    </source>
</evidence>
<name>A0ABP0YY62_9ROSI</name>
<keyword evidence="2" id="KW-1133">Transmembrane helix</keyword>
<accession>A0ABP0YY62</accession>
<sequence length="116" mass="12771">MLLAQATGYGRKDGSSTSEYVSNCLVDRRMLTGAVGWLVLKGFFLLVVLEKGLNKSLLADISLVSSKLTSRLKATSNFQNHRIGLISRLCMNQQQKKKNLAPPSTPKPTVPDSYEE</sequence>
<keyword evidence="2" id="KW-0472">Membrane</keyword>
<keyword evidence="2" id="KW-0812">Transmembrane</keyword>
<feature type="transmembrane region" description="Helical" evidence="2">
    <location>
        <begin position="30"/>
        <end position="49"/>
    </location>
</feature>
<evidence type="ECO:0000313" key="4">
    <source>
        <dbReference type="Proteomes" id="UP001642487"/>
    </source>
</evidence>
<protein>
    <submittedName>
        <fullName evidence="3">Uncharacterized protein</fullName>
    </submittedName>
</protein>
<organism evidence="3 4">
    <name type="scientific">Citrullus colocynthis</name>
    <name type="common">colocynth</name>
    <dbReference type="NCBI Taxonomy" id="252529"/>
    <lineage>
        <taxon>Eukaryota</taxon>
        <taxon>Viridiplantae</taxon>
        <taxon>Streptophyta</taxon>
        <taxon>Embryophyta</taxon>
        <taxon>Tracheophyta</taxon>
        <taxon>Spermatophyta</taxon>
        <taxon>Magnoliopsida</taxon>
        <taxon>eudicotyledons</taxon>
        <taxon>Gunneridae</taxon>
        <taxon>Pentapetalae</taxon>
        <taxon>rosids</taxon>
        <taxon>fabids</taxon>
        <taxon>Cucurbitales</taxon>
        <taxon>Cucurbitaceae</taxon>
        <taxon>Benincaseae</taxon>
        <taxon>Citrullus</taxon>
    </lineage>
</organism>
<evidence type="ECO:0000256" key="1">
    <source>
        <dbReference type="SAM" id="MobiDB-lite"/>
    </source>
</evidence>
<feature type="region of interest" description="Disordered" evidence="1">
    <location>
        <begin position="95"/>
        <end position="116"/>
    </location>
</feature>
<proteinExistence type="predicted"/>
<keyword evidence="4" id="KW-1185">Reference proteome</keyword>